<comment type="caution">
    <text evidence="2">The sequence shown here is derived from an EMBL/GenBank/DDBJ whole genome shotgun (WGS) entry which is preliminary data.</text>
</comment>
<dbReference type="Proteomes" id="UP000037460">
    <property type="component" value="Unassembled WGS sequence"/>
</dbReference>
<evidence type="ECO:0000313" key="2">
    <source>
        <dbReference type="EMBL" id="KOO33742.1"/>
    </source>
</evidence>
<protein>
    <submittedName>
        <fullName evidence="2">ATP dependent DNA ligase domain containing protein</fullName>
    </submittedName>
</protein>
<organism evidence="2 3">
    <name type="scientific">Chrysochromulina tobinii</name>
    <dbReference type="NCBI Taxonomy" id="1460289"/>
    <lineage>
        <taxon>Eukaryota</taxon>
        <taxon>Haptista</taxon>
        <taxon>Haptophyta</taxon>
        <taxon>Prymnesiophyceae</taxon>
        <taxon>Prymnesiales</taxon>
        <taxon>Chrysochromulinaceae</taxon>
        <taxon>Chrysochromulina</taxon>
    </lineage>
</organism>
<dbReference type="GO" id="GO:0016874">
    <property type="term" value="F:ligase activity"/>
    <property type="evidence" value="ECO:0007669"/>
    <property type="project" value="UniProtKB-KW"/>
</dbReference>
<evidence type="ECO:0000313" key="3">
    <source>
        <dbReference type="Proteomes" id="UP000037460"/>
    </source>
</evidence>
<dbReference type="InterPro" id="IPR001357">
    <property type="entry name" value="BRCT_dom"/>
</dbReference>
<dbReference type="AlphaFoldDB" id="A0A0M0K547"/>
<reference evidence="3" key="1">
    <citation type="journal article" date="2015" name="PLoS Genet.">
        <title>Genome Sequence and Transcriptome Analyses of Chrysochromulina tobin: Metabolic Tools for Enhanced Algal Fitness in the Prominent Order Prymnesiales (Haptophyceae).</title>
        <authorList>
            <person name="Hovde B.T."/>
            <person name="Deodato C.R."/>
            <person name="Hunsperger H.M."/>
            <person name="Ryken S.A."/>
            <person name="Yost W."/>
            <person name="Jha R.K."/>
            <person name="Patterson J."/>
            <person name="Monnat R.J. Jr."/>
            <person name="Barlow S.B."/>
            <person name="Starkenburg S.R."/>
            <person name="Cattolico R.A."/>
        </authorList>
    </citation>
    <scope>NUCLEOTIDE SEQUENCE</scope>
    <source>
        <strain evidence="3">CCMP291</strain>
    </source>
</reference>
<accession>A0A0M0K547</accession>
<gene>
    <name evidence="2" type="ORF">Ctob_005510</name>
</gene>
<proteinExistence type="predicted"/>
<dbReference type="InterPro" id="IPR036420">
    <property type="entry name" value="BRCT_dom_sf"/>
</dbReference>
<keyword evidence="3" id="KW-1185">Reference proteome</keyword>
<dbReference type="SUPFAM" id="SSF52113">
    <property type="entry name" value="BRCT domain"/>
    <property type="match status" value="1"/>
</dbReference>
<evidence type="ECO:0000259" key="1">
    <source>
        <dbReference type="Pfam" id="PF00533"/>
    </source>
</evidence>
<sequence>MVVCVSGQMSMVRKQFWAWLRSQGATVNMQGVTRDTTHLITTAAEADNPTNKVLEAMRKGTLVVTEGRNALPRRPCMQVLITAPLFPTGAAMHATLLAAKGSGPVVQVLANAASAAEATQVMLADKYDAKKVDPTGWLISEKLDGVRAYWGEIEL</sequence>
<dbReference type="EMBL" id="JWZX01001440">
    <property type="protein sequence ID" value="KOO33742.1"/>
    <property type="molecule type" value="Genomic_DNA"/>
</dbReference>
<name>A0A0M0K547_9EUKA</name>
<dbReference type="Pfam" id="PF00533">
    <property type="entry name" value="BRCT"/>
    <property type="match status" value="1"/>
</dbReference>
<dbReference type="SUPFAM" id="SSF56091">
    <property type="entry name" value="DNA ligase/mRNA capping enzyme, catalytic domain"/>
    <property type="match status" value="1"/>
</dbReference>
<dbReference type="OrthoDB" id="411785at2759"/>
<dbReference type="Gene3D" id="3.30.1490.70">
    <property type="match status" value="1"/>
</dbReference>
<keyword evidence="2" id="KW-0436">Ligase</keyword>
<feature type="domain" description="BRCT" evidence="1">
    <location>
        <begin position="2"/>
        <end position="66"/>
    </location>
</feature>
<dbReference type="Gene3D" id="3.40.50.10190">
    <property type="entry name" value="BRCT domain"/>
    <property type="match status" value="1"/>
</dbReference>